<proteinExistence type="predicted"/>
<accession>Q02VW4</accession>
<organism evidence="1 2">
    <name type="scientific">Lactococcus lactis subsp. cremoris (strain SK11)</name>
    <dbReference type="NCBI Taxonomy" id="272622"/>
    <lineage>
        <taxon>Bacteria</taxon>
        <taxon>Bacillati</taxon>
        <taxon>Bacillota</taxon>
        <taxon>Bacilli</taxon>
        <taxon>Lactobacillales</taxon>
        <taxon>Streptococcaceae</taxon>
        <taxon>Lactococcus</taxon>
        <taxon>Lactococcus cremoris subsp. cremoris</taxon>
    </lineage>
</organism>
<dbReference type="AlphaFoldDB" id="Q02VW4"/>
<evidence type="ECO:0000313" key="2">
    <source>
        <dbReference type="Proteomes" id="UP000000240"/>
    </source>
</evidence>
<dbReference type="KEGG" id="llc:LACR_2471"/>
<dbReference type="HOGENOM" id="CLU_3235254_0_0_9"/>
<gene>
    <name evidence="1" type="ordered locus">LACR_2471</name>
</gene>
<evidence type="ECO:0000313" key="1">
    <source>
        <dbReference type="EMBL" id="ABJ73908.1"/>
    </source>
</evidence>
<sequence>MFIGILSQFISKKVVKEMRKFQKWKAKQISAYITFSIVKKPKK</sequence>
<dbReference type="Proteomes" id="UP000000240">
    <property type="component" value="Chromosome"/>
</dbReference>
<protein>
    <submittedName>
        <fullName evidence="1">Uncharacterized protein</fullName>
    </submittedName>
</protein>
<reference evidence="1 2" key="1">
    <citation type="journal article" date="2006" name="Proc. Natl. Acad. Sci. U.S.A.">
        <title>Comparative genomics of the lactic acid bacteria.</title>
        <authorList>
            <person name="Makarova K."/>
            <person name="Slesarev A."/>
            <person name="Wolf Y."/>
            <person name="Sorokin A."/>
            <person name="Mirkin B."/>
            <person name="Koonin E."/>
            <person name="Pavlov A."/>
            <person name="Pavlova N."/>
            <person name="Karamychev V."/>
            <person name="Polouchine N."/>
            <person name="Shakhova V."/>
            <person name="Grigoriev I."/>
            <person name="Lou Y."/>
            <person name="Rohksar D."/>
            <person name="Lucas S."/>
            <person name="Huang K."/>
            <person name="Goodstein D.M."/>
            <person name="Hawkins T."/>
            <person name="Plengvidhya V."/>
            <person name="Welker D."/>
            <person name="Hughes J."/>
            <person name="Goh Y."/>
            <person name="Benson A."/>
            <person name="Baldwin K."/>
            <person name="Lee J.H."/>
            <person name="Diaz-Muniz I."/>
            <person name="Dosti B."/>
            <person name="Smeianov V."/>
            <person name="Wechter W."/>
            <person name="Barabote R."/>
            <person name="Lorca G."/>
            <person name="Altermann E."/>
            <person name="Barrangou R."/>
            <person name="Ganesan B."/>
            <person name="Xie Y."/>
            <person name="Rawsthorne H."/>
            <person name="Tamir D."/>
            <person name="Parker C."/>
            <person name="Breidt F."/>
            <person name="Broadbent J."/>
            <person name="Hutkins R."/>
            <person name="O'Sullivan D."/>
            <person name="Steele J."/>
            <person name="Unlu G."/>
            <person name="Saier M."/>
            <person name="Klaenhammer T."/>
            <person name="Richardson P."/>
            <person name="Kozyavkin S."/>
            <person name="Weimer B."/>
            <person name="Mills D."/>
        </authorList>
    </citation>
    <scope>NUCLEOTIDE SEQUENCE [LARGE SCALE GENOMIC DNA]</scope>
    <source>
        <strain evidence="1 2">SK11</strain>
    </source>
</reference>
<name>Q02VW4_LACLS</name>
<dbReference type="EMBL" id="CP000425">
    <property type="protein sequence ID" value="ABJ73908.1"/>
    <property type="molecule type" value="Genomic_DNA"/>
</dbReference>